<dbReference type="AlphaFoldDB" id="A0A0U2XZU9"/>
<accession>A0A0U2XZU9</accession>
<evidence type="ECO:0000313" key="4">
    <source>
        <dbReference type="Proteomes" id="UP000065473"/>
    </source>
</evidence>
<dbReference type="OMA" id="QLKISWA"/>
<evidence type="ECO:0000313" key="1">
    <source>
        <dbReference type="EMBL" id="ALU28833.1"/>
    </source>
</evidence>
<dbReference type="EMBL" id="CP013694">
    <property type="protein sequence ID" value="ALU28833.1"/>
    <property type="molecule type" value="Genomic_DNA"/>
</dbReference>
<organism evidence="1 4">
    <name type="scientific">Sulfolobus acidocaldarius</name>
    <dbReference type="NCBI Taxonomy" id="2285"/>
    <lineage>
        <taxon>Archaea</taxon>
        <taxon>Thermoproteota</taxon>
        <taxon>Thermoprotei</taxon>
        <taxon>Sulfolobales</taxon>
        <taxon>Sulfolobaceae</taxon>
        <taxon>Sulfolobus</taxon>
    </lineage>
</organism>
<evidence type="ECO:0000313" key="2">
    <source>
        <dbReference type="EMBL" id="ALU31552.1"/>
    </source>
</evidence>
<proteinExistence type="predicted"/>
<dbReference type="OrthoDB" id="33740at2157"/>
<protein>
    <submittedName>
        <fullName evidence="1">Uncharacterized protein</fullName>
    </submittedName>
</protein>
<evidence type="ECO:0000313" key="3">
    <source>
        <dbReference type="Proteomes" id="UP000060043"/>
    </source>
</evidence>
<dbReference type="STRING" id="1435377.SUSAZ_04170"/>
<dbReference type="PaxDb" id="1435377-SUSAZ_04170"/>
<dbReference type="EMBL" id="CP013695">
    <property type="protein sequence ID" value="ALU31552.1"/>
    <property type="molecule type" value="Genomic_DNA"/>
</dbReference>
<gene>
    <name evidence="1" type="ORF">ATY89_01870</name>
    <name evidence="2" type="ORF">ATZ20_04905</name>
</gene>
<dbReference type="Proteomes" id="UP000060043">
    <property type="component" value="Chromosome"/>
</dbReference>
<dbReference type="Proteomes" id="UP000065473">
    <property type="component" value="Chromosome"/>
</dbReference>
<name>A0A0U2XZU9_9CREN</name>
<dbReference type="RefSeq" id="WP_011277777.1">
    <property type="nucleotide sequence ID" value="NZ_BHWZ01000001.1"/>
</dbReference>
<dbReference type="GeneID" id="14551423"/>
<sequence length="203" mass="22968">MEIKFNVLKIPSDLLPHSEDEIDQFNEIAGYIYESILHSQASKVNLDEKIIPLSSFLQSKMVEGLLENIYHYMQMLKGAKYLSGDISISISEAITYTALHTIYSVKLRNIIPFRTVKYLGIIADAVVDLSREEKLAKEVGSDSGLLFINIRSSMNPKSYQIIDKIRKSLINIETVRYPDSFGLISIVTLDKGELTDSFVFIIP</sequence>
<reference evidence="3 4" key="1">
    <citation type="submission" date="2015-12" db="EMBL/GenBank/DDBJ databases">
        <title>A stable core within a dynamic pangenome in Sulfolobus acidocaldarius.</title>
        <authorList>
            <person name="Anderson R."/>
            <person name="Kouris A."/>
            <person name="Seward C."/>
            <person name="Campbell K."/>
            <person name="Whitaker R."/>
        </authorList>
    </citation>
    <scope>NUCLEOTIDE SEQUENCE [LARGE SCALE GENOMIC DNA]</scope>
    <source>
        <strain evidence="1 4">GG12-C01-09</strain>
        <strain evidence="2 3">NG05B_CO5_07</strain>
    </source>
</reference>